<evidence type="ECO:0000256" key="2">
    <source>
        <dbReference type="PROSITE-ProRule" id="PRU00124"/>
    </source>
</evidence>
<dbReference type="InterPro" id="IPR036055">
    <property type="entry name" value="LDL_receptor-like_sf"/>
</dbReference>
<accession>A0A3S3QYK3</accession>
<comment type="caution">
    <text evidence="2">Lacks conserved residue(s) required for the propagation of feature annotation.</text>
</comment>
<dbReference type="PROSITE" id="PS01209">
    <property type="entry name" value="LDLRA_1"/>
    <property type="match status" value="1"/>
</dbReference>
<evidence type="ECO:0000313" key="4">
    <source>
        <dbReference type="Proteomes" id="UP000285301"/>
    </source>
</evidence>
<keyword evidence="4" id="KW-1185">Reference proteome</keyword>
<evidence type="ECO:0000313" key="3">
    <source>
        <dbReference type="EMBL" id="RWS15941.1"/>
    </source>
</evidence>
<protein>
    <submittedName>
        <fullName evidence="3">Uncharacterized protein</fullName>
    </submittedName>
</protein>
<organism evidence="3 4">
    <name type="scientific">Dinothrombium tinctorium</name>
    <dbReference type="NCBI Taxonomy" id="1965070"/>
    <lineage>
        <taxon>Eukaryota</taxon>
        <taxon>Metazoa</taxon>
        <taxon>Ecdysozoa</taxon>
        <taxon>Arthropoda</taxon>
        <taxon>Chelicerata</taxon>
        <taxon>Arachnida</taxon>
        <taxon>Acari</taxon>
        <taxon>Acariformes</taxon>
        <taxon>Trombidiformes</taxon>
        <taxon>Prostigmata</taxon>
        <taxon>Anystina</taxon>
        <taxon>Parasitengona</taxon>
        <taxon>Trombidioidea</taxon>
        <taxon>Trombidiidae</taxon>
        <taxon>Dinothrombium</taxon>
    </lineage>
</organism>
<dbReference type="AlphaFoldDB" id="A0A3S3QYK3"/>
<dbReference type="SMART" id="SM00192">
    <property type="entry name" value="LDLa"/>
    <property type="match status" value="1"/>
</dbReference>
<sequence length="85" mass="9185">MINLENARAKLSVILFCALPSNPIPSMCQRYVIREQPCTHCGSDTFACGTNGIANGLGKNCTCIPNKWRCDGDIDCNDSSDELGC</sequence>
<dbReference type="SUPFAM" id="SSF57424">
    <property type="entry name" value="LDL receptor-like module"/>
    <property type="match status" value="1"/>
</dbReference>
<dbReference type="CDD" id="cd00112">
    <property type="entry name" value="LDLa"/>
    <property type="match status" value="1"/>
</dbReference>
<dbReference type="Pfam" id="PF00057">
    <property type="entry name" value="Ldl_recept_a"/>
    <property type="match status" value="1"/>
</dbReference>
<feature type="disulfide bond" evidence="2">
    <location>
        <begin position="70"/>
        <end position="85"/>
    </location>
</feature>
<dbReference type="EMBL" id="NCKU01000335">
    <property type="protein sequence ID" value="RWS15941.1"/>
    <property type="molecule type" value="Genomic_DNA"/>
</dbReference>
<reference evidence="3 4" key="1">
    <citation type="journal article" date="2018" name="Gigascience">
        <title>Genomes of trombidid mites reveal novel predicted allergens and laterally-transferred genes associated with secondary metabolism.</title>
        <authorList>
            <person name="Dong X."/>
            <person name="Chaisiri K."/>
            <person name="Xia D."/>
            <person name="Armstrong S.D."/>
            <person name="Fang Y."/>
            <person name="Donnelly M.J."/>
            <person name="Kadowaki T."/>
            <person name="McGarry J.W."/>
            <person name="Darby A.C."/>
            <person name="Makepeace B.L."/>
        </authorList>
    </citation>
    <scope>NUCLEOTIDE SEQUENCE [LARGE SCALE GENOMIC DNA]</scope>
    <source>
        <strain evidence="3">UoL-WK</strain>
    </source>
</reference>
<keyword evidence="1 2" id="KW-1015">Disulfide bond</keyword>
<dbReference type="InterPro" id="IPR002172">
    <property type="entry name" value="LDrepeatLR_classA_rpt"/>
</dbReference>
<dbReference type="PROSITE" id="PS50068">
    <property type="entry name" value="LDLRA_2"/>
    <property type="match status" value="1"/>
</dbReference>
<name>A0A3S3QYK3_9ACAR</name>
<dbReference type="InterPro" id="IPR023415">
    <property type="entry name" value="LDLR_class-A_CS"/>
</dbReference>
<dbReference type="OrthoDB" id="6436915at2759"/>
<evidence type="ECO:0000256" key="1">
    <source>
        <dbReference type="ARBA" id="ARBA00023157"/>
    </source>
</evidence>
<proteinExistence type="predicted"/>
<comment type="caution">
    <text evidence="3">The sequence shown here is derived from an EMBL/GenBank/DDBJ whole genome shotgun (WGS) entry which is preliminary data.</text>
</comment>
<gene>
    <name evidence="3" type="ORF">B4U79_05079</name>
</gene>
<dbReference type="Proteomes" id="UP000285301">
    <property type="component" value="Unassembled WGS sequence"/>
</dbReference>
<dbReference type="Gene3D" id="4.10.400.10">
    <property type="entry name" value="Low-density Lipoprotein Receptor"/>
    <property type="match status" value="1"/>
</dbReference>
<feature type="non-terminal residue" evidence="3">
    <location>
        <position position="85"/>
    </location>
</feature>